<dbReference type="OrthoDB" id="9808891at2"/>
<comment type="catalytic activity">
    <reaction evidence="1 5 6">
        <text>[protein]-peptidylproline (omega=180) = [protein]-peptidylproline (omega=0)</text>
        <dbReference type="Rhea" id="RHEA:16237"/>
        <dbReference type="Rhea" id="RHEA-COMP:10747"/>
        <dbReference type="Rhea" id="RHEA-COMP:10748"/>
        <dbReference type="ChEBI" id="CHEBI:83833"/>
        <dbReference type="ChEBI" id="CHEBI:83834"/>
        <dbReference type="EC" id="5.2.1.8"/>
    </reaction>
</comment>
<evidence type="ECO:0000256" key="1">
    <source>
        <dbReference type="ARBA" id="ARBA00000971"/>
    </source>
</evidence>
<dbReference type="GO" id="GO:0003755">
    <property type="term" value="F:peptidyl-prolyl cis-trans isomerase activity"/>
    <property type="evidence" value="ECO:0007669"/>
    <property type="project" value="UniProtKB-UniRule"/>
</dbReference>
<dbReference type="Pfam" id="PF00254">
    <property type="entry name" value="FKBP_C"/>
    <property type="match status" value="1"/>
</dbReference>
<protein>
    <recommendedName>
        <fullName evidence="6">Peptidyl-prolyl cis-trans isomerase</fullName>
        <ecNumber evidence="6">5.2.1.8</ecNumber>
    </recommendedName>
</protein>
<evidence type="ECO:0000313" key="8">
    <source>
        <dbReference type="EMBL" id="RLJ63590.1"/>
    </source>
</evidence>
<evidence type="ECO:0000256" key="2">
    <source>
        <dbReference type="ARBA" id="ARBA00006577"/>
    </source>
</evidence>
<accession>A0A497XB97</accession>
<dbReference type="Gene3D" id="3.10.50.40">
    <property type="match status" value="1"/>
</dbReference>
<proteinExistence type="inferred from homology"/>
<gene>
    <name evidence="8" type="ORF">DFR35_2219</name>
</gene>
<dbReference type="PROSITE" id="PS50059">
    <property type="entry name" value="FKBP_PPIASE"/>
    <property type="match status" value="1"/>
</dbReference>
<evidence type="ECO:0000256" key="3">
    <source>
        <dbReference type="ARBA" id="ARBA00023110"/>
    </source>
</evidence>
<dbReference type="InterPro" id="IPR001179">
    <property type="entry name" value="PPIase_FKBP_dom"/>
</dbReference>
<dbReference type="InterPro" id="IPR048261">
    <property type="entry name" value="SlpA/SlyD-like_ins_sf"/>
</dbReference>
<dbReference type="Gene3D" id="2.40.10.330">
    <property type="match status" value="1"/>
</dbReference>
<dbReference type="PANTHER" id="PTHR47861:SF4">
    <property type="entry name" value="FKBP-TYPE 16 KDA PEPTIDYL-PROLYL CIS-TRANS ISOMERASE"/>
    <property type="match status" value="1"/>
</dbReference>
<dbReference type="PANTHER" id="PTHR47861">
    <property type="entry name" value="FKBP-TYPE PEPTIDYL-PROLYL CIS-TRANS ISOMERASE SLYD"/>
    <property type="match status" value="1"/>
</dbReference>
<keyword evidence="3 5" id="KW-0697">Rotamase</keyword>
<organism evidence="8 9">
    <name type="scientific">Sulfurisoma sediminicola</name>
    <dbReference type="NCBI Taxonomy" id="1381557"/>
    <lineage>
        <taxon>Bacteria</taxon>
        <taxon>Pseudomonadati</taxon>
        <taxon>Pseudomonadota</taxon>
        <taxon>Betaproteobacteria</taxon>
        <taxon>Nitrosomonadales</taxon>
        <taxon>Sterolibacteriaceae</taxon>
        <taxon>Sulfurisoma</taxon>
    </lineage>
</organism>
<dbReference type="InterPro" id="IPR046357">
    <property type="entry name" value="PPIase_dom_sf"/>
</dbReference>
<dbReference type="RefSeq" id="WP_121242404.1">
    <property type="nucleotide sequence ID" value="NZ_BHVV01000003.1"/>
</dbReference>
<evidence type="ECO:0000256" key="6">
    <source>
        <dbReference type="RuleBase" id="RU003915"/>
    </source>
</evidence>
<reference evidence="8 9" key="1">
    <citation type="submission" date="2018-10" db="EMBL/GenBank/DDBJ databases">
        <title>Genomic Encyclopedia of Type Strains, Phase IV (KMG-IV): sequencing the most valuable type-strain genomes for metagenomic binning, comparative biology and taxonomic classification.</title>
        <authorList>
            <person name="Goeker M."/>
        </authorList>
    </citation>
    <scope>NUCLEOTIDE SEQUENCE [LARGE SCALE GENOMIC DNA]</scope>
    <source>
        <strain evidence="8 9">DSM 26916</strain>
    </source>
</reference>
<feature type="domain" description="PPIase FKBP-type" evidence="7">
    <location>
        <begin position="8"/>
        <end position="92"/>
    </location>
</feature>
<dbReference type="Proteomes" id="UP000268908">
    <property type="component" value="Unassembled WGS sequence"/>
</dbReference>
<comment type="similarity">
    <text evidence="2 6">Belongs to the FKBP-type PPIase family.</text>
</comment>
<keyword evidence="4 5" id="KW-0413">Isomerase</keyword>
<evidence type="ECO:0000256" key="4">
    <source>
        <dbReference type="ARBA" id="ARBA00023235"/>
    </source>
</evidence>
<dbReference type="SUPFAM" id="SSF54534">
    <property type="entry name" value="FKBP-like"/>
    <property type="match status" value="1"/>
</dbReference>
<evidence type="ECO:0000259" key="7">
    <source>
        <dbReference type="PROSITE" id="PS50059"/>
    </source>
</evidence>
<name>A0A497XB97_9PROT</name>
<comment type="caution">
    <text evidence="8">The sequence shown here is derived from an EMBL/GenBank/DDBJ whole genome shotgun (WGS) entry which is preliminary data.</text>
</comment>
<dbReference type="AlphaFoldDB" id="A0A497XB97"/>
<evidence type="ECO:0000313" key="9">
    <source>
        <dbReference type="Proteomes" id="UP000268908"/>
    </source>
</evidence>
<dbReference type="EC" id="5.2.1.8" evidence="6"/>
<keyword evidence="9" id="KW-1185">Reference proteome</keyword>
<dbReference type="EMBL" id="RCCI01000006">
    <property type="protein sequence ID" value="RLJ63590.1"/>
    <property type="molecule type" value="Genomic_DNA"/>
</dbReference>
<sequence>MNDRVKADSLLTLHYRLATADDTELVSTFAGNPSTLQLGNGELAPTLEACLDGLPVGEHHVFLLEPQQAFGQYSAQLVKRFARDELPQGAAIELHGAIEFEAPGGGKYVGTVRELDETSALIDFNHPLAGKFVRFEVKIIGVL</sequence>
<evidence type="ECO:0000256" key="5">
    <source>
        <dbReference type="PROSITE-ProRule" id="PRU00277"/>
    </source>
</evidence>